<dbReference type="Proteomes" id="UP000004416">
    <property type="component" value="Unassembled WGS sequence"/>
</dbReference>
<protein>
    <submittedName>
        <fullName evidence="1">Uncharacterized protein</fullName>
    </submittedName>
</protein>
<gene>
    <name evidence="1" type="ORF">HMPREF0322_03097</name>
</gene>
<dbReference type="HOGENOM" id="CLU_3198925_0_0_9"/>
<evidence type="ECO:0000313" key="2">
    <source>
        <dbReference type="Proteomes" id="UP000004416"/>
    </source>
</evidence>
<proteinExistence type="predicted"/>
<name>G9XQ51_DESHA</name>
<comment type="caution">
    <text evidence="1">The sequence shown here is derived from an EMBL/GenBank/DDBJ whole genome shotgun (WGS) entry which is preliminary data.</text>
</comment>
<evidence type="ECO:0000313" key="1">
    <source>
        <dbReference type="EMBL" id="EHL06219.1"/>
    </source>
</evidence>
<dbReference type="PATRIC" id="fig|537010.4.peg.2897"/>
<dbReference type="EMBL" id="AFZX01000084">
    <property type="protein sequence ID" value="EHL06219.1"/>
    <property type="molecule type" value="Genomic_DNA"/>
</dbReference>
<reference evidence="1 2" key="1">
    <citation type="submission" date="2011-08" db="EMBL/GenBank/DDBJ databases">
        <authorList>
            <person name="Weinstock G."/>
            <person name="Sodergren E."/>
            <person name="Clifton S."/>
            <person name="Fulton L."/>
            <person name="Fulton B."/>
            <person name="Courtney L."/>
            <person name="Fronick C."/>
            <person name="Harrison M."/>
            <person name="Strong C."/>
            <person name="Farmer C."/>
            <person name="Delahaunty K."/>
            <person name="Markovic C."/>
            <person name="Hall O."/>
            <person name="Minx P."/>
            <person name="Tomlinson C."/>
            <person name="Mitreva M."/>
            <person name="Hou S."/>
            <person name="Chen J."/>
            <person name="Wollam A."/>
            <person name="Pepin K.H."/>
            <person name="Johnson M."/>
            <person name="Bhonagiri V."/>
            <person name="Zhang X."/>
            <person name="Suruliraj S."/>
            <person name="Warren W."/>
            <person name="Chinwalla A."/>
            <person name="Mardis E.R."/>
            <person name="Wilson R.K."/>
        </authorList>
    </citation>
    <scope>NUCLEOTIDE SEQUENCE [LARGE SCALE GENOMIC DNA]</scope>
    <source>
        <strain evidence="1 2">DP7</strain>
    </source>
</reference>
<sequence>MDEKKLNSKYSMQELLDELDIIELYQQPGNRAYIRRDYRQATGCL</sequence>
<accession>G9XQ51</accession>
<dbReference type="AlphaFoldDB" id="G9XQ51"/>
<organism evidence="1 2">
    <name type="scientific">Desulfitobacterium hafniense DP7</name>
    <dbReference type="NCBI Taxonomy" id="537010"/>
    <lineage>
        <taxon>Bacteria</taxon>
        <taxon>Bacillati</taxon>
        <taxon>Bacillota</taxon>
        <taxon>Clostridia</taxon>
        <taxon>Eubacteriales</taxon>
        <taxon>Desulfitobacteriaceae</taxon>
        <taxon>Desulfitobacterium</taxon>
    </lineage>
</organism>